<feature type="transmembrane region" description="Helical" evidence="12">
    <location>
        <begin position="16"/>
        <end position="39"/>
    </location>
</feature>
<feature type="transmembrane region" description="Helical" evidence="12">
    <location>
        <begin position="191"/>
        <end position="210"/>
    </location>
</feature>
<keyword evidence="9" id="KW-0902">Two-component regulatory system</keyword>
<dbReference type="Gene3D" id="6.10.340.10">
    <property type="match status" value="1"/>
</dbReference>
<dbReference type="Pfam" id="PF00672">
    <property type="entry name" value="HAMP"/>
    <property type="match status" value="1"/>
</dbReference>
<dbReference type="PANTHER" id="PTHR43304:SF1">
    <property type="entry name" value="PAC DOMAIN-CONTAINING PROTEIN"/>
    <property type="match status" value="1"/>
</dbReference>
<evidence type="ECO:0000313" key="16">
    <source>
        <dbReference type="Proteomes" id="UP000000322"/>
    </source>
</evidence>
<evidence type="ECO:0000256" key="5">
    <source>
        <dbReference type="ARBA" id="ARBA00022679"/>
    </source>
</evidence>
<dbReference type="EC" id="2.7.13.3" evidence="3"/>
<dbReference type="RefSeq" id="WP_012867280.1">
    <property type="nucleotide sequence ID" value="NC_013521.1"/>
</dbReference>
<dbReference type="InterPro" id="IPR052162">
    <property type="entry name" value="Sensor_kinase/Photoreceptor"/>
</dbReference>
<keyword evidence="12" id="KW-0472">Membrane</keyword>
<dbReference type="GO" id="GO:0000155">
    <property type="term" value="F:phosphorelay sensor kinase activity"/>
    <property type="evidence" value="ECO:0007669"/>
    <property type="project" value="InterPro"/>
</dbReference>
<dbReference type="PROSITE" id="PS50885">
    <property type="entry name" value="HAMP"/>
    <property type="match status" value="1"/>
</dbReference>
<evidence type="ECO:0000256" key="2">
    <source>
        <dbReference type="ARBA" id="ARBA00004236"/>
    </source>
</evidence>
<dbReference type="OrthoDB" id="9808408at2"/>
<dbReference type="FunFam" id="3.30.565.10:FF:000006">
    <property type="entry name" value="Sensor histidine kinase WalK"/>
    <property type="match status" value="1"/>
</dbReference>
<dbReference type="HOGENOM" id="CLU_000445_114_71_11"/>
<dbReference type="KEGG" id="ske:Sked_22960"/>
<feature type="domain" description="HAMP" evidence="14">
    <location>
        <begin position="215"/>
        <end position="267"/>
    </location>
</feature>
<dbReference type="Gene3D" id="1.10.287.130">
    <property type="match status" value="1"/>
</dbReference>
<dbReference type="Pfam" id="PF02518">
    <property type="entry name" value="HATPase_c"/>
    <property type="match status" value="1"/>
</dbReference>
<evidence type="ECO:0000256" key="9">
    <source>
        <dbReference type="ARBA" id="ARBA00023012"/>
    </source>
</evidence>
<dbReference type="eggNOG" id="COG2770">
    <property type="taxonomic scope" value="Bacteria"/>
</dbReference>
<dbReference type="InterPro" id="IPR005467">
    <property type="entry name" value="His_kinase_dom"/>
</dbReference>
<evidence type="ECO:0000256" key="8">
    <source>
        <dbReference type="ARBA" id="ARBA00022989"/>
    </source>
</evidence>
<evidence type="ECO:0000256" key="4">
    <source>
        <dbReference type="ARBA" id="ARBA00022553"/>
    </source>
</evidence>
<evidence type="ECO:0000256" key="12">
    <source>
        <dbReference type="SAM" id="Phobius"/>
    </source>
</evidence>
<evidence type="ECO:0000256" key="11">
    <source>
        <dbReference type="SAM" id="MobiDB-lite"/>
    </source>
</evidence>
<dbReference type="GO" id="GO:0005886">
    <property type="term" value="C:plasma membrane"/>
    <property type="evidence" value="ECO:0007669"/>
    <property type="project" value="UniProtKB-SubCell"/>
</dbReference>
<dbReference type="InterPro" id="IPR003661">
    <property type="entry name" value="HisK_dim/P_dom"/>
</dbReference>
<keyword evidence="16" id="KW-1185">Reference proteome</keyword>
<dbReference type="SMART" id="SM00387">
    <property type="entry name" value="HATPase_c"/>
    <property type="match status" value="1"/>
</dbReference>
<keyword evidence="10" id="KW-0175">Coiled coil</keyword>
<dbReference type="Gene3D" id="3.30.565.10">
    <property type="entry name" value="Histidine kinase-like ATPase, C-terminal domain"/>
    <property type="match status" value="1"/>
</dbReference>
<keyword evidence="7 15" id="KW-0418">Kinase</keyword>
<dbReference type="SMART" id="SM00388">
    <property type="entry name" value="HisKA"/>
    <property type="match status" value="1"/>
</dbReference>
<proteinExistence type="predicted"/>
<feature type="region of interest" description="Disordered" evidence="11">
    <location>
        <begin position="513"/>
        <end position="552"/>
    </location>
</feature>
<keyword evidence="8 12" id="KW-1133">Transmembrane helix</keyword>
<keyword evidence="4" id="KW-0597">Phosphoprotein</keyword>
<feature type="domain" description="Histidine kinase" evidence="13">
    <location>
        <begin position="303"/>
        <end position="517"/>
    </location>
</feature>
<dbReference type="InterPro" id="IPR036097">
    <property type="entry name" value="HisK_dim/P_sf"/>
</dbReference>
<dbReference type="Pfam" id="PF00512">
    <property type="entry name" value="HisKA"/>
    <property type="match status" value="1"/>
</dbReference>
<dbReference type="SMART" id="SM00304">
    <property type="entry name" value="HAMP"/>
    <property type="match status" value="1"/>
</dbReference>
<dbReference type="CDD" id="cd00082">
    <property type="entry name" value="HisKA"/>
    <property type="match status" value="1"/>
</dbReference>
<comment type="catalytic activity">
    <reaction evidence="1">
        <text>ATP + protein L-histidine = ADP + protein N-phospho-L-histidine.</text>
        <dbReference type="EC" id="2.7.13.3"/>
    </reaction>
</comment>
<organism evidence="15 16">
    <name type="scientific">Sanguibacter keddieii (strain ATCC 51767 / DSM 10542 / NCFB 3025 / ST-74)</name>
    <dbReference type="NCBI Taxonomy" id="446469"/>
    <lineage>
        <taxon>Bacteria</taxon>
        <taxon>Bacillati</taxon>
        <taxon>Actinomycetota</taxon>
        <taxon>Actinomycetes</taxon>
        <taxon>Micrococcales</taxon>
        <taxon>Sanguibacteraceae</taxon>
        <taxon>Sanguibacter</taxon>
    </lineage>
</organism>
<dbReference type="STRING" id="446469.Sked_22960"/>
<dbReference type="PRINTS" id="PR00344">
    <property type="entry name" value="BCTRLSENSOR"/>
</dbReference>
<evidence type="ECO:0000256" key="6">
    <source>
        <dbReference type="ARBA" id="ARBA00022692"/>
    </source>
</evidence>
<accession>D1BJ17</accession>
<gene>
    <name evidence="15" type="ordered locus">Sked_22960</name>
</gene>
<keyword evidence="5" id="KW-0808">Transferase</keyword>
<protein>
    <recommendedName>
        <fullName evidence="3">histidine kinase</fullName>
        <ecNumber evidence="3">2.7.13.3</ecNumber>
    </recommendedName>
</protein>
<evidence type="ECO:0000256" key="1">
    <source>
        <dbReference type="ARBA" id="ARBA00000085"/>
    </source>
</evidence>
<dbReference type="SUPFAM" id="SSF55874">
    <property type="entry name" value="ATPase domain of HSP90 chaperone/DNA topoisomerase II/histidine kinase"/>
    <property type="match status" value="1"/>
</dbReference>
<dbReference type="InterPro" id="IPR036890">
    <property type="entry name" value="HATPase_C_sf"/>
</dbReference>
<reference evidence="15 16" key="1">
    <citation type="journal article" date="2009" name="Stand. Genomic Sci.">
        <title>Complete genome sequence of Sanguibacter keddieii type strain (ST-74).</title>
        <authorList>
            <person name="Ivanova N."/>
            <person name="Sikorski J."/>
            <person name="Sims D."/>
            <person name="Brettin T."/>
            <person name="Detter J.C."/>
            <person name="Han C."/>
            <person name="Lapidus A."/>
            <person name="Copeland A."/>
            <person name="Glavina Del Rio T."/>
            <person name="Nolan M."/>
            <person name="Chen F."/>
            <person name="Lucas S."/>
            <person name="Tice H."/>
            <person name="Cheng J.F."/>
            <person name="Bruce D."/>
            <person name="Goodwin L."/>
            <person name="Pitluck S."/>
            <person name="Pati A."/>
            <person name="Mavromatis K."/>
            <person name="Chen A."/>
            <person name="Palaniappan K."/>
            <person name="D'haeseleer P."/>
            <person name="Chain P."/>
            <person name="Bristow J."/>
            <person name="Eisen J.A."/>
            <person name="Markowitz V."/>
            <person name="Hugenholtz P."/>
            <person name="Goker M."/>
            <person name="Pukall R."/>
            <person name="Klenk H.P."/>
            <person name="Kyrpides N.C."/>
        </authorList>
    </citation>
    <scope>NUCLEOTIDE SEQUENCE [LARGE SCALE GENOMIC DNA]</scope>
    <source>
        <strain evidence="16">ATCC 51767 / DSM 10542 / NCFB 3025 / ST-74</strain>
    </source>
</reference>
<dbReference type="PROSITE" id="PS50109">
    <property type="entry name" value="HIS_KIN"/>
    <property type="match status" value="1"/>
</dbReference>
<evidence type="ECO:0000259" key="14">
    <source>
        <dbReference type="PROSITE" id="PS50885"/>
    </source>
</evidence>
<name>D1BJ17_SANKS</name>
<dbReference type="SUPFAM" id="SSF47384">
    <property type="entry name" value="Homodimeric domain of signal transducing histidine kinase"/>
    <property type="match status" value="1"/>
</dbReference>
<dbReference type="CDD" id="cd06225">
    <property type="entry name" value="HAMP"/>
    <property type="match status" value="1"/>
</dbReference>
<evidence type="ECO:0000313" key="15">
    <source>
        <dbReference type="EMBL" id="ACZ22211.1"/>
    </source>
</evidence>
<dbReference type="Proteomes" id="UP000000322">
    <property type="component" value="Chromosome"/>
</dbReference>
<sequence length="552" mass="59574">MARGTSPAGATLRRQLGLTVVGAGTVLLLIVVYAVYALLQVVHYQNRVTDIYVTAVSYSDGLSTRIVDIGSAVDAYLDSGVESALGSYRDPDTTAARQIRSEFLEDYGPGSEVVAALDRTLGLVSTWRTQFATPAVAQVSVEGPGTVSEATVERGEAMLLDARDAALELGTVIETGREDASDRLASWTRNLFLAVVVLTVAAVVVGFGTWRTLRRSVLEPLADLAAKAESVSAGELDLPVRTDGPGEIASLAHAVDAMRVELVARMASETRSRAEIAEAHEQVVEQAEELRRSNRDLEQFAYVASHDLQEPLRKVASFTQLLQKRYGGELDERADQYIEFAVDGAKRMQRLIQDLLGFSRVGRSTGDDVEVDLAEACATAVATLDAAVEESGATVEVGELPVVLGQQTLLVQLFQNLVGNAVKFRHPDRAPHVSVGAVRRDQGWELWCSDNGIGIDQQYADRVFVIFQRLHAKDAYEGTGIGLALCKKIVEFHGGEIWLDTEVAEGTTVRWTLPDPREVGSAGPEADAEGEHEDAGAVRTAPAPRQHDEENA</sequence>
<keyword evidence="6 12" id="KW-0812">Transmembrane</keyword>
<dbReference type="EMBL" id="CP001819">
    <property type="protein sequence ID" value="ACZ22211.1"/>
    <property type="molecule type" value="Genomic_DNA"/>
</dbReference>
<evidence type="ECO:0000256" key="7">
    <source>
        <dbReference type="ARBA" id="ARBA00022777"/>
    </source>
</evidence>
<dbReference type="AlphaFoldDB" id="D1BJ17"/>
<dbReference type="InterPro" id="IPR003594">
    <property type="entry name" value="HATPase_dom"/>
</dbReference>
<evidence type="ECO:0000259" key="13">
    <source>
        <dbReference type="PROSITE" id="PS50109"/>
    </source>
</evidence>
<dbReference type="PANTHER" id="PTHR43304">
    <property type="entry name" value="PHYTOCHROME-LIKE PROTEIN CPH1"/>
    <property type="match status" value="1"/>
</dbReference>
<dbReference type="SUPFAM" id="SSF158472">
    <property type="entry name" value="HAMP domain-like"/>
    <property type="match status" value="1"/>
</dbReference>
<evidence type="ECO:0000256" key="3">
    <source>
        <dbReference type="ARBA" id="ARBA00012438"/>
    </source>
</evidence>
<feature type="coiled-coil region" evidence="10">
    <location>
        <begin position="273"/>
        <end position="300"/>
    </location>
</feature>
<dbReference type="InterPro" id="IPR004358">
    <property type="entry name" value="Sig_transdc_His_kin-like_C"/>
</dbReference>
<dbReference type="InterPro" id="IPR003660">
    <property type="entry name" value="HAMP_dom"/>
</dbReference>
<dbReference type="eggNOG" id="COG4251">
    <property type="taxonomic scope" value="Bacteria"/>
</dbReference>
<comment type="subcellular location">
    <subcellularLocation>
        <location evidence="2">Cell membrane</location>
    </subcellularLocation>
</comment>
<evidence type="ECO:0000256" key="10">
    <source>
        <dbReference type="SAM" id="Coils"/>
    </source>
</evidence>